<keyword evidence="1" id="KW-1133">Transmembrane helix</keyword>
<reference evidence="2 3" key="1">
    <citation type="submission" date="2020-09" db="EMBL/GenBank/DDBJ databases">
        <title>Genome seq and assembly of Chryseobacterium sp.</title>
        <authorList>
            <person name="Chhetri G."/>
        </authorList>
    </citation>
    <scope>NUCLEOTIDE SEQUENCE [LARGE SCALE GENOMIC DNA]</scope>
    <source>
        <strain evidence="2 3">GCR10</strain>
    </source>
</reference>
<evidence type="ECO:0000313" key="3">
    <source>
        <dbReference type="Proteomes" id="UP000637299"/>
    </source>
</evidence>
<sequence>MSKVKGFSISIVSFILGFILNGLAWTILPGPNLNTLALIVGLLLVLIGGCFFVASFFFEN</sequence>
<feature type="transmembrane region" description="Helical" evidence="1">
    <location>
        <begin position="7"/>
        <end position="28"/>
    </location>
</feature>
<protein>
    <submittedName>
        <fullName evidence="2">Uncharacterized protein</fullName>
    </submittedName>
</protein>
<accession>A0ABR8Z6S2</accession>
<keyword evidence="3" id="KW-1185">Reference proteome</keyword>
<dbReference type="Proteomes" id="UP000637299">
    <property type="component" value="Unassembled WGS sequence"/>
</dbReference>
<keyword evidence="1" id="KW-0812">Transmembrane</keyword>
<evidence type="ECO:0000313" key="2">
    <source>
        <dbReference type="EMBL" id="MBD8080993.1"/>
    </source>
</evidence>
<organism evidence="2 3">
    <name type="scientific">Chryseobacterium caseinilyticum</name>
    <dbReference type="NCBI Taxonomy" id="2771428"/>
    <lineage>
        <taxon>Bacteria</taxon>
        <taxon>Pseudomonadati</taxon>
        <taxon>Bacteroidota</taxon>
        <taxon>Flavobacteriia</taxon>
        <taxon>Flavobacteriales</taxon>
        <taxon>Weeksellaceae</taxon>
        <taxon>Chryseobacterium group</taxon>
        <taxon>Chryseobacterium</taxon>
    </lineage>
</organism>
<name>A0ABR8Z6S2_9FLAO</name>
<keyword evidence="1" id="KW-0472">Membrane</keyword>
<comment type="caution">
    <text evidence="2">The sequence shown here is derived from an EMBL/GenBank/DDBJ whole genome shotgun (WGS) entry which is preliminary data.</text>
</comment>
<gene>
    <name evidence="2" type="ORF">IC610_00995</name>
</gene>
<dbReference type="RefSeq" id="WP_191734815.1">
    <property type="nucleotide sequence ID" value="NZ_JACYFS010000001.1"/>
</dbReference>
<dbReference type="EMBL" id="JACYFS010000001">
    <property type="protein sequence ID" value="MBD8080993.1"/>
    <property type="molecule type" value="Genomic_DNA"/>
</dbReference>
<proteinExistence type="predicted"/>
<evidence type="ECO:0000256" key="1">
    <source>
        <dbReference type="SAM" id="Phobius"/>
    </source>
</evidence>
<feature type="transmembrane region" description="Helical" evidence="1">
    <location>
        <begin position="34"/>
        <end position="58"/>
    </location>
</feature>